<reference evidence="3" key="1">
    <citation type="journal article" date="2019" name="Int. J. Syst. Evol. Microbiol.">
        <title>The Global Catalogue of Microorganisms (GCM) 10K type strain sequencing project: providing services to taxonomists for standard genome sequencing and annotation.</title>
        <authorList>
            <consortium name="The Broad Institute Genomics Platform"/>
            <consortium name="The Broad Institute Genome Sequencing Center for Infectious Disease"/>
            <person name="Wu L."/>
            <person name="Ma J."/>
        </authorList>
    </citation>
    <scope>NUCLEOTIDE SEQUENCE [LARGE SCALE GENOMIC DNA]</scope>
    <source>
        <strain evidence="3">JCM 17555</strain>
    </source>
</reference>
<dbReference type="InterPro" id="IPR006059">
    <property type="entry name" value="SBP"/>
</dbReference>
<dbReference type="PANTHER" id="PTHR42779">
    <property type="entry name" value="PROTEIN YNJB"/>
    <property type="match status" value="1"/>
</dbReference>
<dbReference type="EMBL" id="BAABBO010000001">
    <property type="protein sequence ID" value="GAA3950685.1"/>
    <property type="molecule type" value="Genomic_DNA"/>
</dbReference>
<dbReference type="Gene3D" id="3.40.190.10">
    <property type="entry name" value="Periplasmic binding protein-like II"/>
    <property type="match status" value="2"/>
</dbReference>
<dbReference type="InterPro" id="IPR027020">
    <property type="entry name" value="YnjB"/>
</dbReference>
<sequence length="408" mass="44910">MNFRKTLRATVAGLFTVLSAASMSADNKLVNSEWNEVEQQAAGQTVYFNAWGGDNRTNDYINWLAAEVKRQFDIELVHVKLSDTAEAVSRVLAEKQAGNTNRGAVDLVWINGENFASMKQAGLLYGPWAEDVPNFPLTNPDESPAVRTDFTVPVDGYELPWGKAQLVFYYDKALTENPPKTIPQLLKWSKSNKGEFSYAKPPQFLGTTFLKQALIELAEDSSVLSEPVSEADFEAVTKPLWRFLDELHPQLWRSGRAFPESGPAMRQLMADGELSLAYSFNTQEAAGAIAANELPASVETYVLDGGTLGNFSFVGIPFNASHPAGAMVVANFMLSPEAQARKQDATVWGNSTVLSLEKLTEQQRALFEKLPQLPGAASTAELEKVIAEPHPSWVEALEQAWLKRYVGS</sequence>
<dbReference type="Proteomes" id="UP001501337">
    <property type="component" value="Unassembled WGS sequence"/>
</dbReference>
<evidence type="ECO:0000313" key="3">
    <source>
        <dbReference type="Proteomes" id="UP001501337"/>
    </source>
</evidence>
<organism evidence="2 3">
    <name type="scientific">Allohahella marinimesophila</name>
    <dbReference type="NCBI Taxonomy" id="1054972"/>
    <lineage>
        <taxon>Bacteria</taxon>
        <taxon>Pseudomonadati</taxon>
        <taxon>Pseudomonadota</taxon>
        <taxon>Gammaproteobacteria</taxon>
        <taxon>Oceanospirillales</taxon>
        <taxon>Hahellaceae</taxon>
        <taxon>Allohahella</taxon>
    </lineage>
</organism>
<dbReference type="RefSeq" id="WP_344803356.1">
    <property type="nucleotide sequence ID" value="NZ_BAABBO010000001.1"/>
</dbReference>
<dbReference type="NCBIfam" id="NF008633">
    <property type="entry name" value="PRK11622.1"/>
    <property type="match status" value="1"/>
</dbReference>
<dbReference type="SUPFAM" id="SSF53850">
    <property type="entry name" value="Periplasmic binding protein-like II"/>
    <property type="match status" value="1"/>
</dbReference>
<dbReference type="PIRSF" id="PIRSF029172">
    <property type="entry name" value="UCP029172_ABC_sbc_YnjB"/>
    <property type="match status" value="1"/>
</dbReference>
<feature type="chain" id="PRO_5047397933" evidence="1">
    <location>
        <begin position="25"/>
        <end position="408"/>
    </location>
</feature>
<feature type="signal peptide" evidence="1">
    <location>
        <begin position="1"/>
        <end position="24"/>
    </location>
</feature>
<comment type="caution">
    <text evidence="2">The sequence shown here is derived from an EMBL/GenBank/DDBJ whole genome shotgun (WGS) entry which is preliminary data.</text>
</comment>
<name>A0ABP7NNA5_9GAMM</name>
<dbReference type="PANTHER" id="PTHR42779:SF1">
    <property type="entry name" value="PROTEIN YNJB"/>
    <property type="match status" value="1"/>
</dbReference>
<keyword evidence="3" id="KW-1185">Reference proteome</keyword>
<proteinExistence type="predicted"/>
<protein>
    <submittedName>
        <fullName evidence="2">ABC transporter substrate-binding protein</fullName>
    </submittedName>
</protein>
<evidence type="ECO:0000313" key="2">
    <source>
        <dbReference type="EMBL" id="GAA3950685.1"/>
    </source>
</evidence>
<evidence type="ECO:0000256" key="1">
    <source>
        <dbReference type="SAM" id="SignalP"/>
    </source>
</evidence>
<gene>
    <name evidence="2" type="ORF">GCM10022278_07270</name>
</gene>
<keyword evidence="1" id="KW-0732">Signal</keyword>
<accession>A0ABP7NNA5</accession>
<dbReference type="Pfam" id="PF13416">
    <property type="entry name" value="SBP_bac_8"/>
    <property type="match status" value="1"/>
</dbReference>